<accession>S3DJU6</accession>
<comment type="caution">
    <text evidence="1">The sequence shown here is derived from an EMBL/GenBank/DDBJ whole genome shotgun (WGS) entry which is preliminary data.</text>
</comment>
<dbReference type="Gene3D" id="3.40.1260.10">
    <property type="entry name" value="DsrEFH-like"/>
    <property type="match status" value="1"/>
</dbReference>
<dbReference type="EMBL" id="AMSD01000001">
    <property type="protein sequence ID" value="EPE37995.1"/>
    <property type="molecule type" value="Genomic_DNA"/>
</dbReference>
<sequence length="92" mass="10584">MLHIVKSLDKLHLAFRYYLTKDDILLVESAVYIGNPKHYQHSLLKKALGNVFLLREDVIARGITDIVSFRIGLISFDGFVKLTEKHSKAITW</sequence>
<dbReference type="RefSeq" id="WP_016503793.1">
    <property type="nucleotide sequence ID" value="NZ_AMSD01000001.1"/>
</dbReference>
<dbReference type="PANTHER" id="PTHR37526:SF1">
    <property type="entry name" value="PROTEIN TUSB"/>
    <property type="match status" value="1"/>
</dbReference>
<dbReference type="Proteomes" id="UP000053688">
    <property type="component" value="Unassembled WGS sequence"/>
</dbReference>
<keyword evidence="2" id="KW-1185">Reference proteome</keyword>
<evidence type="ECO:0000313" key="1">
    <source>
        <dbReference type="EMBL" id="EPE37995.1"/>
    </source>
</evidence>
<dbReference type="eggNOG" id="COG2168">
    <property type="taxonomic scope" value="Bacteria"/>
</dbReference>
<evidence type="ECO:0000313" key="2">
    <source>
        <dbReference type="Proteomes" id="UP000053688"/>
    </source>
</evidence>
<dbReference type="AlphaFoldDB" id="S3DJU6"/>
<dbReference type="GO" id="GO:0002143">
    <property type="term" value="P:tRNA wobble position uridine thiolation"/>
    <property type="evidence" value="ECO:0007669"/>
    <property type="project" value="InterPro"/>
</dbReference>
<dbReference type="GO" id="GO:1990228">
    <property type="term" value="C:sulfurtransferase complex"/>
    <property type="evidence" value="ECO:0007669"/>
    <property type="project" value="TreeGrafter"/>
</dbReference>
<dbReference type="Pfam" id="PF04077">
    <property type="entry name" value="DsrH"/>
    <property type="match status" value="1"/>
</dbReference>
<reference evidence="1 2" key="1">
    <citation type="journal article" date="2014" name="Environ. Microbiol.">
        <title>Genomic signatures of obligate host dependence in the luminous bacterial symbiont of a vertebrate.</title>
        <authorList>
            <person name="Hendry T.A."/>
            <person name="de Wet J.R."/>
            <person name="Dunlap P.V."/>
        </authorList>
    </citation>
    <scope>NUCLEOTIDE SEQUENCE [LARGE SCALE GENOMIC DNA]</scope>
    <source>
        <strain evidence="1 2">Akat1</strain>
    </source>
</reference>
<protein>
    <submittedName>
        <fullName evidence="1">Sulfur relay protein TusB/DsrH</fullName>
    </submittedName>
</protein>
<dbReference type="NCBIfam" id="TIGR03011">
    <property type="entry name" value="sulf_tusB_dsrH"/>
    <property type="match status" value="1"/>
</dbReference>
<dbReference type="InterPro" id="IPR027396">
    <property type="entry name" value="DsrEFH-like"/>
</dbReference>
<gene>
    <name evidence="1" type="primary">dsrH</name>
    <name evidence="1" type="ORF">O1U_0458</name>
</gene>
<name>S3DJU6_9GAMM</name>
<dbReference type="InterPro" id="IPR007215">
    <property type="entry name" value="Sulphur_relay_TusB/DsrH"/>
</dbReference>
<dbReference type="STRING" id="28176.CF66_1004"/>
<proteinExistence type="predicted"/>
<organism evidence="1 2">
    <name type="scientific">Candidatus Photodesmus katoptron Akat1</name>
    <dbReference type="NCBI Taxonomy" id="1236703"/>
    <lineage>
        <taxon>Bacteria</taxon>
        <taxon>Pseudomonadati</taxon>
        <taxon>Pseudomonadota</taxon>
        <taxon>Gammaproteobacteria</taxon>
        <taxon>Vibrionales</taxon>
        <taxon>Vibrionaceae</taxon>
        <taxon>Candidatus Photodesmus</taxon>
    </lineage>
</organism>
<dbReference type="SUPFAM" id="SSF75169">
    <property type="entry name" value="DsrEFH-like"/>
    <property type="match status" value="1"/>
</dbReference>
<dbReference type="PANTHER" id="PTHR37526">
    <property type="entry name" value="PROTEIN TUSB"/>
    <property type="match status" value="1"/>
</dbReference>